<reference evidence="2 3" key="2">
    <citation type="journal article" date="2010" name="Nucleic Acids Res.">
        <title>BeetleBase in 2010: revisions to provide comprehensive genomic information for Tribolium castaneum.</title>
        <authorList>
            <person name="Kim H.S."/>
            <person name="Murphy T."/>
            <person name="Xia J."/>
            <person name="Caragea D."/>
            <person name="Park Y."/>
            <person name="Beeman R.W."/>
            <person name="Lorenzen M.D."/>
            <person name="Butcher S."/>
            <person name="Manak J.R."/>
            <person name="Brown S.J."/>
        </authorList>
    </citation>
    <scope>NUCLEOTIDE SEQUENCE [LARGE SCALE GENOMIC DNA]</scope>
    <source>
        <strain evidence="2 3">Georgia GA2</strain>
    </source>
</reference>
<dbReference type="PhylomeDB" id="D7GXV4"/>
<dbReference type="Gene3D" id="3.30.420.10">
    <property type="entry name" value="Ribonuclease H-like superfamily/Ribonuclease H"/>
    <property type="match status" value="1"/>
</dbReference>
<dbReference type="STRING" id="7070.D7GXV4"/>
<dbReference type="Proteomes" id="UP000007266">
    <property type="component" value="Unassembled WGS sequence"/>
</dbReference>
<dbReference type="GO" id="GO:0015074">
    <property type="term" value="P:DNA integration"/>
    <property type="evidence" value="ECO:0007669"/>
    <property type="project" value="InterPro"/>
</dbReference>
<dbReference type="InterPro" id="IPR001584">
    <property type="entry name" value="Integrase_cat-core"/>
</dbReference>
<organism evidence="2 3">
    <name type="scientific">Tribolium castaneum</name>
    <name type="common">Red flour beetle</name>
    <dbReference type="NCBI Taxonomy" id="7070"/>
    <lineage>
        <taxon>Eukaryota</taxon>
        <taxon>Metazoa</taxon>
        <taxon>Ecdysozoa</taxon>
        <taxon>Arthropoda</taxon>
        <taxon>Hexapoda</taxon>
        <taxon>Insecta</taxon>
        <taxon>Pterygota</taxon>
        <taxon>Neoptera</taxon>
        <taxon>Endopterygota</taxon>
        <taxon>Coleoptera</taxon>
        <taxon>Polyphaga</taxon>
        <taxon>Cucujiformia</taxon>
        <taxon>Tenebrionidae</taxon>
        <taxon>Tenebrionidae incertae sedis</taxon>
        <taxon>Tribolium</taxon>
    </lineage>
</organism>
<keyword evidence="3" id="KW-1185">Reference proteome</keyword>
<evidence type="ECO:0000259" key="1">
    <source>
        <dbReference type="PROSITE" id="PS50994"/>
    </source>
</evidence>
<name>D7GXV4_TRICA</name>
<dbReference type="SUPFAM" id="SSF53098">
    <property type="entry name" value="Ribonuclease H-like"/>
    <property type="match status" value="1"/>
</dbReference>
<dbReference type="PANTHER" id="PTHR46585">
    <property type="entry name" value="INTEGRASE CORE DOMAIN CONTAINING PROTEIN"/>
    <property type="match status" value="1"/>
</dbReference>
<dbReference type="AlphaFoldDB" id="D7GXV4"/>
<dbReference type="InParanoid" id="D7GXV4"/>
<proteinExistence type="predicted"/>
<feature type="domain" description="Integrase catalytic" evidence="1">
    <location>
        <begin position="51"/>
        <end position="219"/>
    </location>
</feature>
<accession>D7GXV4</accession>
<evidence type="ECO:0000313" key="3">
    <source>
        <dbReference type="Proteomes" id="UP000007266"/>
    </source>
</evidence>
<dbReference type="PROSITE" id="PS50994">
    <property type="entry name" value="INTEGRASE"/>
    <property type="match status" value="1"/>
</dbReference>
<sequence length="469" mass="55345">MDNLKKRYFLPGDPLSFSSVNKLVKSTNIPKKEIEKWLEGVDSFTLHKQVRRRFPRNSYHVTNIDDLFQADLIDMRNIAKYNPGVNYLLTVIDVFSKYAWVKPLRTKTGADVANAFREIFEDRVPINLQTDKGKEFLAKNVQNLFKQYDINYYVTNNPDVKAAVIERFNKTFKTKMYKYFTYSNSFEYHNVLSDLVNAYNNSYHRTIKMTPNQVNPDNILQVYNNILSVRSKDNKRIKRRSLYKVGDYVRITKYKHVFEKGYVNNWSGEIFKITNVIMRQPVVYKISDLMDEPIDGINPGEHLIIKELVVLNTDKPSLKFFLFKPPEDLSTLPHRYQRQADWLTYNFHGLCWSSGISEYEKLNEILHESTKDSKCIYVKGLEKKRFISNRLPDIEVVNIEDLECPSLRYLREHFDTRCCDNHIIKNAVCALENVQNLATWYNEYYTTQKLPREDISKEEEKTSCCCFSI</sequence>
<evidence type="ECO:0000313" key="2">
    <source>
        <dbReference type="EMBL" id="EFA13594.1"/>
    </source>
</evidence>
<dbReference type="PANTHER" id="PTHR46585:SF1">
    <property type="entry name" value="CHROMO DOMAIN-CONTAINING PROTEIN"/>
    <property type="match status" value="1"/>
</dbReference>
<dbReference type="InterPro" id="IPR012337">
    <property type="entry name" value="RNaseH-like_sf"/>
</dbReference>
<dbReference type="InterPro" id="IPR036397">
    <property type="entry name" value="RNaseH_sf"/>
</dbReference>
<dbReference type="HOGENOM" id="CLU_023432_3_1_1"/>
<dbReference type="GO" id="GO:0003676">
    <property type="term" value="F:nucleic acid binding"/>
    <property type="evidence" value="ECO:0007669"/>
    <property type="project" value="InterPro"/>
</dbReference>
<reference evidence="2 3" key="1">
    <citation type="journal article" date="2008" name="Nature">
        <title>The genome of the model beetle and pest Tribolium castaneum.</title>
        <authorList>
            <consortium name="Tribolium Genome Sequencing Consortium"/>
            <person name="Richards S."/>
            <person name="Gibbs R.A."/>
            <person name="Weinstock G.M."/>
            <person name="Brown S.J."/>
            <person name="Denell R."/>
            <person name="Beeman R.W."/>
            <person name="Gibbs R."/>
            <person name="Beeman R.W."/>
            <person name="Brown S.J."/>
            <person name="Bucher G."/>
            <person name="Friedrich M."/>
            <person name="Grimmelikhuijzen C.J."/>
            <person name="Klingler M."/>
            <person name="Lorenzen M."/>
            <person name="Richards S."/>
            <person name="Roth S."/>
            <person name="Schroder R."/>
            <person name="Tautz D."/>
            <person name="Zdobnov E.M."/>
            <person name="Muzny D."/>
            <person name="Gibbs R.A."/>
            <person name="Weinstock G.M."/>
            <person name="Attaway T."/>
            <person name="Bell S."/>
            <person name="Buhay C.J."/>
            <person name="Chandrabose M.N."/>
            <person name="Chavez D."/>
            <person name="Clerk-Blankenburg K.P."/>
            <person name="Cree A."/>
            <person name="Dao M."/>
            <person name="Davis C."/>
            <person name="Chacko J."/>
            <person name="Dinh H."/>
            <person name="Dugan-Rocha S."/>
            <person name="Fowler G."/>
            <person name="Garner T.T."/>
            <person name="Garnes J."/>
            <person name="Gnirke A."/>
            <person name="Hawes A."/>
            <person name="Hernandez J."/>
            <person name="Hines S."/>
            <person name="Holder M."/>
            <person name="Hume J."/>
            <person name="Jhangiani S.N."/>
            <person name="Joshi V."/>
            <person name="Khan Z.M."/>
            <person name="Jackson L."/>
            <person name="Kovar C."/>
            <person name="Kowis A."/>
            <person name="Lee S."/>
            <person name="Lewis L.R."/>
            <person name="Margolis J."/>
            <person name="Morgan M."/>
            <person name="Nazareth L.V."/>
            <person name="Nguyen N."/>
            <person name="Okwuonu G."/>
            <person name="Parker D."/>
            <person name="Richards S."/>
            <person name="Ruiz S.J."/>
            <person name="Santibanez J."/>
            <person name="Savard J."/>
            <person name="Scherer S.E."/>
            <person name="Schneider B."/>
            <person name="Sodergren E."/>
            <person name="Tautz D."/>
            <person name="Vattahil S."/>
            <person name="Villasana D."/>
            <person name="White C.S."/>
            <person name="Wright R."/>
            <person name="Park Y."/>
            <person name="Beeman R.W."/>
            <person name="Lord J."/>
            <person name="Oppert B."/>
            <person name="Lorenzen M."/>
            <person name="Brown S."/>
            <person name="Wang L."/>
            <person name="Savard J."/>
            <person name="Tautz D."/>
            <person name="Richards S."/>
            <person name="Weinstock G."/>
            <person name="Gibbs R.A."/>
            <person name="Liu Y."/>
            <person name="Worley K."/>
            <person name="Weinstock G."/>
            <person name="Elsik C.G."/>
            <person name="Reese J.T."/>
            <person name="Elhaik E."/>
            <person name="Landan G."/>
            <person name="Graur D."/>
            <person name="Arensburger P."/>
            <person name="Atkinson P."/>
            <person name="Beeman R.W."/>
            <person name="Beidler J."/>
            <person name="Brown S.J."/>
            <person name="Demuth J.P."/>
            <person name="Drury D.W."/>
            <person name="Du Y.Z."/>
            <person name="Fujiwara H."/>
            <person name="Lorenzen M."/>
            <person name="Maselli V."/>
            <person name="Osanai M."/>
            <person name="Park Y."/>
            <person name="Robertson H.M."/>
            <person name="Tu Z."/>
            <person name="Wang J.J."/>
            <person name="Wang S."/>
            <person name="Richards S."/>
            <person name="Song H."/>
            <person name="Zhang L."/>
            <person name="Sodergren E."/>
            <person name="Werner D."/>
            <person name="Stanke M."/>
            <person name="Morgenstern B."/>
            <person name="Solovyev V."/>
            <person name="Kosarev P."/>
            <person name="Brown G."/>
            <person name="Chen H.C."/>
            <person name="Ermolaeva O."/>
            <person name="Hlavina W."/>
            <person name="Kapustin Y."/>
            <person name="Kiryutin B."/>
            <person name="Kitts P."/>
            <person name="Maglott D."/>
            <person name="Pruitt K."/>
            <person name="Sapojnikov V."/>
            <person name="Souvorov A."/>
            <person name="Mackey A.J."/>
            <person name="Waterhouse R.M."/>
            <person name="Wyder S."/>
            <person name="Zdobnov E.M."/>
            <person name="Zdobnov E.M."/>
            <person name="Wyder S."/>
            <person name="Kriventseva E.V."/>
            <person name="Kadowaki T."/>
            <person name="Bork P."/>
            <person name="Aranda M."/>
            <person name="Bao R."/>
            <person name="Beermann A."/>
            <person name="Berns N."/>
            <person name="Bolognesi R."/>
            <person name="Bonneton F."/>
            <person name="Bopp D."/>
            <person name="Brown S.J."/>
            <person name="Bucher G."/>
            <person name="Butts T."/>
            <person name="Chaumot A."/>
            <person name="Denell R.E."/>
            <person name="Ferrier D.E."/>
            <person name="Friedrich M."/>
            <person name="Gordon C.M."/>
            <person name="Jindra M."/>
            <person name="Klingler M."/>
            <person name="Lan Q."/>
            <person name="Lattorff H.M."/>
            <person name="Laudet V."/>
            <person name="von Levetsow C."/>
            <person name="Liu Z."/>
            <person name="Lutz R."/>
            <person name="Lynch J.A."/>
            <person name="da Fonseca R.N."/>
            <person name="Posnien N."/>
            <person name="Reuter R."/>
            <person name="Roth S."/>
            <person name="Savard J."/>
            <person name="Schinko J.B."/>
            <person name="Schmitt C."/>
            <person name="Schoppmeier M."/>
            <person name="Schroder R."/>
            <person name="Shippy T.D."/>
            <person name="Simonnet F."/>
            <person name="Marques-Souza H."/>
            <person name="Tautz D."/>
            <person name="Tomoyasu Y."/>
            <person name="Trauner J."/>
            <person name="Van der Zee M."/>
            <person name="Vervoort M."/>
            <person name="Wittkopp N."/>
            <person name="Wimmer E.A."/>
            <person name="Yang X."/>
            <person name="Jones A.K."/>
            <person name="Sattelle D.B."/>
            <person name="Ebert P.R."/>
            <person name="Nelson D."/>
            <person name="Scott J.G."/>
            <person name="Beeman R.W."/>
            <person name="Muthukrishnan S."/>
            <person name="Kramer K.J."/>
            <person name="Arakane Y."/>
            <person name="Beeman R.W."/>
            <person name="Zhu Q."/>
            <person name="Hogenkamp D."/>
            <person name="Dixit R."/>
            <person name="Oppert B."/>
            <person name="Jiang H."/>
            <person name="Zou Z."/>
            <person name="Marshall J."/>
            <person name="Elpidina E."/>
            <person name="Vinokurov K."/>
            <person name="Oppert C."/>
            <person name="Zou Z."/>
            <person name="Evans J."/>
            <person name="Lu Z."/>
            <person name="Zhao P."/>
            <person name="Sumathipala N."/>
            <person name="Altincicek B."/>
            <person name="Vilcinskas A."/>
            <person name="Williams M."/>
            <person name="Hultmark D."/>
            <person name="Hetru C."/>
            <person name="Jiang H."/>
            <person name="Grimmelikhuijzen C.J."/>
            <person name="Hauser F."/>
            <person name="Cazzamali G."/>
            <person name="Williamson M."/>
            <person name="Park Y."/>
            <person name="Li B."/>
            <person name="Tanaka Y."/>
            <person name="Predel R."/>
            <person name="Neupert S."/>
            <person name="Schachtner J."/>
            <person name="Verleyen P."/>
            <person name="Raible F."/>
            <person name="Bork P."/>
            <person name="Friedrich M."/>
            <person name="Walden K.K."/>
            <person name="Robertson H.M."/>
            <person name="Angeli S."/>
            <person name="Foret S."/>
            <person name="Bucher G."/>
            <person name="Schuetz S."/>
            <person name="Maleszka R."/>
            <person name="Wimmer E.A."/>
            <person name="Beeman R.W."/>
            <person name="Lorenzen M."/>
            <person name="Tomoyasu Y."/>
            <person name="Miller S.C."/>
            <person name="Grossmann D."/>
            <person name="Bucher G."/>
        </authorList>
    </citation>
    <scope>NUCLEOTIDE SEQUENCE [LARGE SCALE GENOMIC DNA]</scope>
    <source>
        <strain evidence="2 3">Georgia GA2</strain>
    </source>
</reference>
<dbReference type="Pfam" id="PF00665">
    <property type="entry name" value="rve"/>
    <property type="match status" value="1"/>
</dbReference>
<dbReference type="EMBL" id="KQ972050">
    <property type="protein sequence ID" value="EFA13594.1"/>
    <property type="molecule type" value="Genomic_DNA"/>
</dbReference>
<dbReference type="OMA" id="DMRNIAK"/>
<dbReference type="eggNOG" id="KOG0017">
    <property type="taxonomic scope" value="Eukaryota"/>
</dbReference>
<gene>
    <name evidence="2" type="primary">GLEAN_01481</name>
    <name evidence="2" type="ORF">TcasGA2_TC001481</name>
</gene>
<protein>
    <recommendedName>
        <fullName evidence="1">Integrase catalytic domain-containing protein</fullName>
    </recommendedName>
</protein>